<dbReference type="OrthoDB" id="9813630at2"/>
<dbReference type="Pfam" id="PF00903">
    <property type="entry name" value="Glyoxalase"/>
    <property type="match status" value="1"/>
</dbReference>
<feature type="domain" description="VOC" evidence="1">
    <location>
        <begin position="26"/>
        <end position="142"/>
    </location>
</feature>
<dbReference type="InterPro" id="IPR029068">
    <property type="entry name" value="Glyas_Bleomycin-R_OHBP_Dase"/>
</dbReference>
<dbReference type="PROSITE" id="PS51819">
    <property type="entry name" value="VOC"/>
    <property type="match status" value="1"/>
</dbReference>
<name>A0A4P6JIL0_KTERU</name>
<dbReference type="Gene3D" id="3.10.180.10">
    <property type="entry name" value="2,3-Dihydroxybiphenyl 1,2-Dioxygenase, domain 1"/>
    <property type="match status" value="1"/>
</dbReference>
<dbReference type="PANTHER" id="PTHR39175">
    <property type="entry name" value="FAMILY PROTEIN, PUTATIVE (AFU_ORTHOLOGUE AFUA_3G15060)-RELATED"/>
    <property type="match status" value="1"/>
</dbReference>
<dbReference type="PANTHER" id="PTHR39175:SF1">
    <property type="entry name" value="FAMILY PROTEIN, PUTATIVE (AFU_ORTHOLOGUE AFUA_3G15060)-RELATED"/>
    <property type="match status" value="1"/>
</dbReference>
<gene>
    <name evidence="2" type="ORF">EPA93_01960</name>
</gene>
<dbReference type="SUPFAM" id="SSF54593">
    <property type="entry name" value="Glyoxalase/Bleomycin resistance protein/Dihydroxybiphenyl dioxygenase"/>
    <property type="match status" value="1"/>
</dbReference>
<evidence type="ECO:0000313" key="2">
    <source>
        <dbReference type="EMBL" id="QBD74823.1"/>
    </source>
</evidence>
<dbReference type="AlphaFoldDB" id="A0A4P6JIL0"/>
<dbReference type="InterPro" id="IPR004360">
    <property type="entry name" value="Glyas_Fos-R_dOase_dom"/>
</dbReference>
<dbReference type="InterPro" id="IPR037523">
    <property type="entry name" value="VOC_core"/>
</dbReference>
<evidence type="ECO:0000313" key="3">
    <source>
        <dbReference type="Proteomes" id="UP000290365"/>
    </source>
</evidence>
<proteinExistence type="predicted"/>
<evidence type="ECO:0000259" key="1">
    <source>
        <dbReference type="PROSITE" id="PS51819"/>
    </source>
</evidence>
<dbReference type="Proteomes" id="UP000290365">
    <property type="component" value="Chromosome"/>
</dbReference>
<organism evidence="2 3">
    <name type="scientific">Ktedonosporobacter rubrisoli</name>
    <dbReference type="NCBI Taxonomy" id="2509675"/>
    <lineage>
        <taxon>Bacteria</taxon>
        <taxon>Bacillati</taxon>
        <taxon>Chloroflexota</taxon>
        <taxon>Ktedonobacteria</taxon>
        <taxon>Ktedonobacterales</taxon>
        <taxon>Ktedonosporobacteraceae</taxon>
        <taxon>Ktedonosporobacter</taxon>
    </lineage>
</organism>
<accession>A0A4P6JIL0</accession>
<keyword evidence="3" id="KW-1185">Reference proteome</keyword>
<sequence length="152" mass="17396">MPLCDLSPALLHSREEGVLLTMTKPSLQHVSLLIPPGCQEAVRTFYGHLLGLEEKEPPASLAQFQLVWFVVGQGELELHFVPDIERPQENDQHICLAVDDLENYRRRLEEAHVLIIEGEAIPFRPRFFCRDPFGNLLELTTLQGDYRTAQKH</sequence>
<dbReference type="KEGG" id="kbs:EPA93_01960"/>
<reference evidence="2 3" key="1">
    <citation type="submission" date="2019-01" db="EMBL/GenBank/DDBJ databases">
        <title>Ktedonosporobacter rubrisoli SCAWS-G2.</title>
        <authorList>
            <person name="Huang Y."/>
            <person name="Yan B."/>
        </authorList>
    </citation>
    <scope>NUCLEOTIDE SEQUENCE [LARGE SCALE GENOMIC DNA]</scope>
    <source>
        <strain evidence="2 3">SCAWS-G2</strain>
    </source>
</reference>
<protein>
    <submittedName>
        <fullName evidence="2">Glyoxalase</fullName>
    </submittedName>
</protein>
<dbReference type="EMBL" id="CP035758">
    <property type="protein sequence ID" value="QBD74823.1"/>
    <property type="molecule type" value="Genomic_DNA"/>
</dbReference>